<dbReference type="Proteomes" id="UP000235994">
    <property type="component" value="Unassembled WGS sequence"/>
</dbReference>
<accession>A0A2N8K8S4</accession>
<gene>
    <name evidence="1" type="ORF">C1I89_32510</name>
</gene>
<evidence type="ECO:0000313" key="2">
    <source>
        <dbReference type="Proteomes" id="UP000235994"/>
    </source>
</evidence>
<reference evidence="1 2" key="1">
    <citation type="submission" date="2018-01" db="EMBL/GenBank/DDBJ databases">
        <title>The draft genome of an aniline degradation strain ANB-1.</title>
        <authorList>
            <person name="Zhang L."/>
            <person name="Jiang J."/>
        </authorList>
    </citation>
    <scope>NUCLEOTIDE SEQUENCE [LARGE SCALE GENOMIC DNA]</scope>
    <source>
        <strain evidence="1 2">ANB-1</strain>
    </source>
</reference>
<dbReference type="RefSeq" id="WP_102776295.1">
    <property type="nucleotide sequence ID" value="NZ_POQS01000016.1"/>
</dbReference>
<name>A0A2N8K8S4_9BURK</name>
<evidence type="ECO:0000313" key="1">
    <source>
        <dbReference type="EMBL" id="PND29852.1"/>
    </source>
</evidence>
<comment type="caution">
    <text evidence="1">The sequence shown here is derived from an EMBL/GenBank/DDBJ whole genome shotgun (WGS) entry which is preliminary data.</text>
</comment>
<organism evidence="1 2">
    <name type="scientific">Achromobacter pulmonis</name>
    <dbReference type="NCBI Taxonomy" id="1389932"/>
    <lineage>
        <taxon>Bacteria</taxon>
        <taxon>Pseudomonadati</taxon>
        <taxon>Pseudomonadota</taxon>
        <taxon>Betaproteobacteria</taxon>
        <taxon>Burkholderiales</taxon>
        <taxon>Alcaligenaceae</taxon>
        <taxon>Achromobacter</taxon>
    </lineage>
</organism>
<dbReference type="EMBL" id="POQS01000016">
    <property type="protein sequence ID" value="PND29852.1"/>
    <property type="molecule type" value="Genomic_DNA"/>
</dbReference>
<proteinExistence type="predicted"/>
<sequence>MNITWPTTLPLPSVEGYGLTPQEAVLRTDMESGPARQRRRFRQTPTRITVRWLFSEFEFALFEAWYKYHADEGGQWFEITLLGGLGLLPHEARFTRQFEAQLRSARRWDVKGELEIRERPTLDEGALNLMLELSADDLFAMGRELHQLVHGTLPVRWPA</sequence>
<keyword evidence="2" id="KW-1185">Reference proteome</keyword>
<protein>
    <submittedName>
        <fullName evidence="1">Uncharacterized protein</fullName>
    </submittedName>
</protein>
<dbReference type="AlphaFoldDB" id="A0A2N8K8S4"/>